<dbReference type="GO" id="GO:0022857">
    <property type="term" value="F:transmembrane transporter activity"/>
    <property type="evidence" value="ECO:0007669"/>
    <property type="project" value="InterPro"/>
</dbReference>
<evidence type="ECO:0000256" key="4">
    <source>
        <dbReference type="ARBA" id="ARBA00022448"/>
    </source>
</evidence>
<proteinExistence type="inferred from homology"/>
<evidence type="ECO:0000256" key="12">
    <source>
        <dbReference type="RuleBase" id="RU004057"/>
    </source>
</evidence>
<dbReference type="GO" id="GO:0017038">
    <property type="term" value="P:protein import"/>
    <property type="evidence" value="ECO:0007669"/>
    <property type="project" value="TreeGrafter"/>
</dbReference>
<dbReference type="InterPro" id="IPR002898">
    <property type="entry name" value="MotA_ExbB_proton_chnl"/>
</dbReference>
<feature type="transmembrane region" description="Helical" evidence="13">
    <location>
        <begin position="165"/>
        <end position="190"/>
    </location>
</feature>
<evidence type="ECO:0000256" key="3">
    <source>
        <dbReference type="ARBA" id="ARBA00022093"/>
    </source>
</evidence>
<keyword evidence="16" id="KW-1185">Reference proteome</keyword>
<dbReference type="GO" id="GO:0005886">
    <property type="term" value="C:plasma membrane"/>
    <property type="evidence" value="ECO:0007669"/>
    <property type="project" value="UniProtKB-SubCell"/>
</dbReference>
<name>A0A0F5LDM7_9HYPH</name>
<keyword evidence="6" id="KW-0997">Cell inner membrane</keyword>
<keyword evidence="10 13" id="KW-0472">Membrane</keyword>
<sequence>MSASFFPAVAQEDVTPPAVPFDAPATEVDLPMVETGFAGHDLSPWGMFLAADYVVKAVMIGLLSASVVTLIIWVAKSLQLSGARARANRALRDVLKAESLETAATTMAGRRGLGAALVQAATEEMAASQDLIGHVDPSGIKERVSSRLNRIEVAAGRRISRSLGVLASVGSVGPFVGLFGTVWGIMNAFVGIAETQTTNLAVVAPGIAEALLATAFGLVAAIPAVVIYNAFARSVTGYRQLLTDVSAGIERLVSRDLDRVALNSNGSTARAAE</sequence>
<dbReference type="Pfam" id="PF01618">
    <property type="entry name" value="MotA_ExbB"/>
    <property type="match status" value="1"/>
</dbReference>
<dbReference type="STRING" id="361041.VW35_07940"/>
<evidence type="ECO:0000256" key="1">
    <source>
        <dbReference type="ARBA" id="ARBA00004429"/>
    </source>
</evidence>
<evidence type="ECO:0000256" key="5">
    <source>
        <dbReference type="ARBA" id="ARBA00022475"/>
    </source>
</evidence>
<dbReference type="EMBL" id="LAJG01000014">
    <property type="protein sequence ID" value="KKB80496.1"/>
    <property type="molecule type" value="Genomic_DNA"/>
</dbReference>
<keyword evidence="7 13" id="KW-0812">Transmembrane</keyword>
<dbReference type="PANTHER" id="PTHR30625">
    <property type="entry name" value="PROTEIN TOLQ"/>
    <property type="match status" value="1"/>
</dbReference>
<accession>A0A0F5LDM7</accession>
<evidence type="ECO:0000256" key="8">
    <source>
        <dbReference type="ARBA" id="ARBA00022927"/>
    </source>
</evidence>
<reference evidence="15 16" key="1">
    <citation type="submission" date="2015-03" db="EMBL/GenBank/DDBJ databases">
        <authorList>
            <person name="Hassan Y.I."/>
            <person name="Lepp D."/>
            <person name="Zhou T."/>
        </authorList>
    </citation>
    <scope>NUCLEOTIDE SEQUENCE [LARGE SCALE GENOMIC DNA]</scope>
    <source>
        <strain evidence="15 16">GH2-10</strain>
    </source>
</reference>
<dbReference type="PATRIC" id="fig|361041.3.peg.929"/>
<keyword evidence="4 12" id="KW-0813">Transport</keyword>
<evidence type="ECO:0000256" key="11">
    <source>
        <dbReference type="ARBA" id="ARBA00024816"/>
    </source>
</evidence>
<comment type="subunit">
    <text evidence="2">The accessory proteins ExbB and ExbD seem to form a complex with TonB.</text>
</comment>
<evidence type="ECO:0000313" key="16">
    <source>
        <dbReference type="Proteomes" id="UP000033514"/>
    </source>
</evidence>
<feature type="transmembrane region" description="Helical" evidence="13">
    <location>
        <begin position="53"/>
        <end position="75"/>
    </location>
</feature>
<feature type="domain" description="MotA/TolQ/ExbB proton channel" evidence="14">
    <location>
        <begin position="132"/>
        <end position="237"/>
    </location>
</feature>
<evidence type="ECO:0000256" key="6">
    <source>
        <dbReference type="ARBA" id="ARBA00022519"/>
    </source>
</evidence>
<comment type="function">
    <text evidence="11">Involved in the TonB-dependent energy-dependent transport of various receptor-bound substrates. Protects ExbD from proteolytic degradation and functionally stabilizes TonB.</text>
</comment>
<protein>
    <recommendedName>
        <fullName evidence="3">Biopolymer transport protein ExbB</fullName>
    </recommendedName>
</protein>
<comment type="caution">
    <text evidence="15">The sequence shown here is derived from an EMBL/GenBank/DDBJ whole genome shotgun (WGS) entry which is preliminary data.</text>
</comment>
<evidence type="ECO:0000313" key="15">
    <source>
        <dbReference type="EMBL" id="KKB80496.1"/>
    </source>
</evidence>
<evidence type="ECO:0000256" key="7">
    <source>
        <dbReference type="ARBA" id="ARBA00022692"/>
    </source>
</evidence>
<dbReference type="NCBIfam" id="TIGR02797">
    <property type="entry name" value="exbB"/>
    <property type="match status" value="1"/>
</dbReference>
<comment type="similarity">
    <text evidence="12">Belongs to the exbB/tolQ family.</text>
</comment>
<evidence type="ECO:0000256" key="10">
    <source>
        <dbReference type="ARBA" id="ARBA00023136"/>
    </source>
</evidence>
<gene>
    <name evidence="15" type="ORF">VW35_07940</name>
</gene>
<dbReference type="PANTHER" id="PTHR30625:SF16">
    <property type="entry name" value="BIOPOLYMER TRANSPORT PROTEIN EXBB"/>
    <property type="match status" value="1"/>
</dbReference>
<keyword evidence="5" id="KW-1003">Cell membrane</keyword>
<comment type="subcellular location">
    <subcellularLocation>
        <location evidence="1">Cell inner membrane</location>
        <topology evidence="1">Multi-pass membrane protein</topology>
    </subcellularLocation>
    <subcellularLocation>
        <location evidence="12">Membrane</location>
        <topology evidence="12">Multi-pass membrane protein</topology>
    </subcellularLocation>
</comment>
<dbReference type="InterPro" id="IPR050790">
    <property type="entry name" value="ExbB/TolQ_transport"/>
</dbReference>
<evidence type="ECO:0000259" key="14">
    <source>
        <dbReference type="Pfam" id="PF01618"/>
    </source>
</evidence>
<feature type="transmembrane region" description="Helical" evidence="13">
    <location>
        <begin position="210"/>
        <end position="231"/>
    </location>
</feature>
<evidence type="ECO:0000256" key="2">
    <source>
        <dbReference type="ARBA" id="ARBA00011471"/>
    </source>
</evidence>
<dbReference type="Proteomes" id="UP000033514">
    <property type="component" value="Unassembled WGS sequence"/>
</dbReference>
<keyword evidence="9 13" id="KW-1133">Transmembrane helix</keyword>
<keyword evidence="8 12" id="KW-0653">Protein transport</keyword>
<dbReference type="InterPro" id="IPR014164">
    <property type="entry name" value="TonB_ExbB_1"/>
</dbReference>
<evidence type="ECO:0000256" key="9">
    <source>
        <dbReference type="ARBA" id="ARBA00022989"/>
    </source>
</evidence>
<organism evidence="15 16">
    <name type="scientific">Devosia soli</name>
    <dbReference type="NCBI Taxonomy" id="361041"/>
    <lineage>
        <taxon>Bacteria</taxon>
        <taxon>Pseudomonadati</taxon>
        <taxon>Pseudomonadota</taxon>
        <taxon>Alphaproteobacteria</taxon>
        <taxon>Hyphomicrobiales</taxon>
        <taxon>Devosiaceae</taxon>
        <taxon>Devosia</taxon>
    </lineage>
</organism>
<dbReference type="AlphaFoldDB" id="A0A0F5LDM7"/>
<evidence type="ECO:0000256" key="13">
    <source>
        <dbReference type="SAM" id="Phobius"/>
    </source>
</evidence>